<dbReference type="InterPro" id="IPR003369">
    <property type="entry name" value="TatA/B/E"/>
</dbReference>
<feature type="transmembrane region" description="Helical" evidence="11">
    <location>
        <begin position="6"/>
        <end position="25"/>
    </location>
</feature>
<organism evidence="12 13">
    <name type="scientific">Emcibacter nanhaiensis</name>
    <dbReference type="NCBI Taxonomy" id="1505037"/>
    <lineage>
        <taxon>Bacteria</taxon>
        <taxon>Pseudomonadati</taxon>
        <taxon>Pseudomonadota</taxon>
        <taxon>Alphaproteobacteria</taxon>
        <taxon>Emcibacterales</taxon>
        <taxon>Emcibacteraceae</taxon>
        <taxon>Emcibacter</taxon>
    </lineage>
</organism>
<keyword evidence="13" id="KW-1185">Reference proteome</keyword>
<keyword evidence="2 9" id="KW-0813">Transport</keyword>
<feature type="compositionally biased region" description="Acidic residues" evidence="10">
    <location>
        <begin position="75"/>
        <end position="89"/>
    </location>
</feature>
<keyword evidence="5 9" id="KW-0653">Protein transport</keyword>
<proteinExistence type="inferred from homology"/>
<keyword evidence="7 9" id="KW-0811">Translocation</keyword>
<feature type="compositionally biased region" description="Basic and acidic residues" evidence="10">
    <location>
        <begin position="103"/>
        <end position="121"/>
    </location>
</feature>
<dbReference type="PRINTS" id="PR01506">
    <property type="entry name" value="TATBPROTEIN"/>
</dbReference>
<keyword evidence="3 9" id="KW-1003">Cell membrane</keyword>
<evidence type="ECO:0000256" key="9">
    <source>
        <dbReference type="HAMAP-Rule" id="MF_00237"/>
    </source>
</evidence>
<accession>A0A501PRH8</accession>
<protein>
    <recommendedName>
        <fullName evidence="9">Sec-independent protein translocase protein TatB</fullName>
    </recommendedName>
</protein>
<evidence type="ECO:0000313" key="13">
    <source>
        <dbReference type="Proteomes" id="UP000319148"/>
    </source>
</evidence>
<keyword evidence="8 9" id="KW-0472">Membrane</keyword>
<evidence type="ECO:0000256" key="10">
    <source>
        <dbReference type="SAM" id="MobiDB-lite"/>
    </source>
</evidence>
<dbReference type="Pfam" id="PF02416">
    <property type="entry name" value="TatA_B_E"/>
    <property type="match status" value="1"/>
</dbReference>
<dbReference type="Proteomes" id="UP000319148">
    <property type="component" value="Unassembled WGS sequence"/>
</dbReference>
<dbReference type="GO" id="GO:0033281">
    <property type="term" value="C:TAT protein transport complex"/>
    <property type="evidence" value="ECO:0007669"/>
    <property type="project" value="UniProtKB-UniRule"/>
</dbReference>
<dbReference type="RefSeq" id="WP_139938378.1">
    <property type="nucleotide sequence ID" value="NZ_JBHSYP010000022.1"/>
</dbReference>
<evidence type="ECO:0000256" key="1">
    <source>
        <dbReference type="ARBA" id="ARBA00004167"/>
    </source>
</evidence>
<evidence type="ECO:0000256" key="11">
    <source>
        <dbReference type="SAM" id="Phobius"/>
    </source>
</evidence>
<dbReference type="EMBL" id="VFIY01000004">
    <property type="protein sequence ID" value="TPD63129.1"/>
    <property type="molecule type" value="Genomic_DNA"/>
</dbReference>
<comment type="subcellular location">
    <subcellularLocation>
        <location evidence="9">Cell membrane</location>
        <topology evidence="9">Single-pass membrane protein</topology>
    </subcellularLocation>
    <subcellularLocation>
        <location evidence="1">Membrane</location>
        <topology evidence="1">Single-pass membrane protein</topology>
    </subcellularLocation>
</comment>
<dbReference type="InterPro" id="IPR018448">
    <property type="entry name" value="TatB"/>
</dbReference>
<feature type="region of interest" description="Disordered" evidence="10">
    <location>
        <begin position="70"/>
        <end position="121"/>
    </location>
</feature>
<dbReference type="GO" id="GO:0043953">
    <property type="term" value="P:protein transport by the Tat complex"/>
    <property type="evidence" value="ECO:0007669"/>
    <property type="project" value="UniProtKB-UniRule"/>
</dbReference>
<comment type="function">
    <text evidence="9">Part of the twin-arginine translocation (Tat) system that transports large folded proteins containing a characteristic twin-arginine motif in their signal peptide across membranes. Together with TatC, TatB is part of a receptor directly interacting with Tat signal peptides. TatB may form an oligomeric binding site that transiently accommodates folded Tat precursor proteins before their translocation.</text>
</comment>
<dbReference type="GO" id="GO:0008320">
    <property type="term" value="F:protein transmembrane transporter activity"/>
    <property type="evidence" value="ECO:0007669"/>
    <property type="project" value="UniProtKB-UniRule"/>
</dbReference>
<evidence type="ECO:0000256" key="6">
    <source>
        <dbReference type="ARBA" id="ARBA00022989"/>
    </source>
</evidence>
<dbReference type="Gene3D" id="1.20.5.3310">
    <property type="match status" value="1"/>
</dbReference>
<evidence type="ECO:0000256" key="7">
    <source>
        <dbReference type="ARBA" id="ARBA00023010"/>
    </source>
</evidence>
<keyword evidence="4 9" id="KW-0812">Transmembrane</keyword>
<feature type="compositionally biased region" description="Polar residues" evidence="10">
    <location>
        <begin position="93"/>
        <end position="102"/>
    </location>
</feature>
<dbReference type="OrthoDB" id="7206969at2"/>
<dbReference type="AlphaFoldDB" id="A0A501PRH8"/>
<dbReference type="PANTHER" id="PTHR33162:SF1">
    <property type="entry name" value="SEC-INDEPENDENT PROTEIN TRANSLOCASE PROTEIN TATA, CHLOROPLASTIC"/>
    <property type="match status" value="1"/>
</dbReference>
<evidence type="ECO:0000256" key="4">
    <source>
        <dbReference type="ARBA" id="ARBA00022692"/>
    </source>
</evidence>
<evidence type="ECO:0000256" key="5">
    <source>
        <dbReference type="ARBA" id="ARBA00022927"/>
    </source>
</evidence>
<gene>
    <name evidence="9 12" type="primary">tatB</name>
    <name evidence="12" type="ORF">FIV46_03360</name>
</gene>
<evidence type="ECO:0000256" key="3">
    <source>
        <dbReference type="ARBA" id="ARBA00022475"/>
    </source>
</evidence>
<sequence length="121" mass="13440">MFDIGMFEMFVIVVLAIIVVGPRDLPKMLRTIGQLVRKVKALGQEFQSGIKQIADEVELEEVTRKLNEAGNIPLEDIDDKPEIIDEEEEKAVAQSSKLSSGNARDEEPAKPESDMVKGQES</sequence>
<comment type="caution">
    <text evidence="12">The sequence shown here is derived from an EMBL/GenBank/DDBJ whole genome shotgun (WGS) entry which is preliminary data.</text>
</comment>
<dbReference type="HAMAP" id="MF_00237">
    <property type="entry name" value="TatB"/>
    <property type="match status" value="1"/>
</dbReference>
<comment type="subunit">
    <text evidence="9">The Tat system comprises two distinct complexes: a TatABC complex, containing multiple copies of TatA, TatB and TatC subunits, and a separate TatA complex, containing only TatA subunits. Substrates initially bind to the TatABC complex, which probably triggers association of the separate TatA complex to form the active translocon.</text>
</comment>
<keyword evidence="6 9" id="KW-1133">Transmembrane helix</keyword>
<dbReference type="NCBIfam" id="TIGR01410">
    <property type="entry name" value="tatB"/>
    <property type="match status" value="1"/>
</dbReference>
<evidence type="ECO:0000256" key="8">
    <source>
        <dbReference type="ARBA" id="ARBA00023136"/>
    </source>
</evidence>
<name>A0A501PRH8_9PROT</name>
<evidence type="ECO:0000256" key="2">
    <source>
        <dbReference type="ARBA" id="ARBA00022448"/>
    </source>
</evidence>
<comment type="similarity">
    <text evidence="9">Belongs to the TatB family.</text>
</comment>
<evidence type="ECO:0000313" key="12">
    <source>
        <dbReference type="EMBL" id="TPD63129.1"/>
    </source>
</evidence>
<reference evidence="13" key="1">
    <citation type="submission" date="2019-06" db="EMBL/GenBank/DDBJ databases">
        <title>The complete genome of Emcibacter congregatus ZYLT.</title>
        <authorList>
            <person name="Zhao Z."/>
        </authorList>
    </citation>
    <scope>NUCLEOTIDE SEQUENCE [LARGE SCALE GENOMIC DNA]</scope>
    <source>
        <strain evidence="13">MCCC 1A06723</strain>
    </source>
</reference>
<dbReference type="PANTHER" id="PTHR33162">
    <property type="entry name" value="SEC-INDEPENDENT PROTEIN TRANSLOCASE PROTEIN TATA, CHLOROPLASTIC"/>
    <property type="match status" value="1"/>
</dbReference>